<dbReference type="InterPro" id="IPR013087">
    <property type="entry name" value="Znf_C2H2_type"/>
</dbReference>
<dbReference type="PANTHER" id="PTHR47287">
    <property type="entry name" value="C2H2 AND C2HC ZINC FINGERS SUPERFAMILY PROTEIN"/>
    <property type="match status" value="1"/>
</dbReference>
<evidence type="ECO:0000259" key="8">
    <source>
        <dbReference type="PROSITE" id="PS50157"/>
    </source>
</evidence>
<reference evidence="10" key="4">
    <citation type="journal article" date="2018" name="Nat. Plants">
        <title>Whole-genome landscape of Medicago truncatula symbiotic genes.</title>
        <authorList>
            <person name="Pecrix Y."/>
            <person name="Gamas P."/>
            <person name="Carrere S."/>
        </authorList>
    </citation>
    <scope>NUCLEOTIDE SEQUENCE</scope>
    <source>
        <tissue evidence="10">Leaves</tissue>
    </source>
</reference>
<dbReference type="GO" id="GO:0009788">
    <property type="term" value="P:negative regulation of abscisic acid-activated signaling pathway"/>
    <property type="evidence" value="ECO:0007669"/>
    <property type="project" value="InterPro"/>
</dbReference>
<evidence type="ECO:0000256" key="4">
    <source>
        <dbReference type="ARBA" id="ARBA00022833"/>
    </source>
</evidence>
<dbReference type="GO" id="GO:0005634">
    <property type="term" value="C:nucleus"/>
    <property type="evidence" value="ECO:0007669"/>
    <property type="project" value="UniProtKB-SubCell"/>
</dbReference>
<dbReference type="InterPro" id="IPR044246">
    <property type="entry name" value="ZFP3-like"/>
</dbReference>
<dbReference type="PROSITE" id="PS00028">
    <property type="entry name" value="ZINC_FINGER_C2H2_1"/>
    <property type="match status" value="1"/>
</dbReference>
<evidence type="ECO:0000313" key="9">
    <source>
        <dbReference type="EMBL" id="KEH38312.1"/>
    </source>
</evidence>
<protein>
    <submittedName>
        <fullName evidence="9">C2H2-type zinc finger protein</fullName>
    </submittedName>
    <submittedName>
        <fullName evidence="10">Putative transcription factor C2H2 family</fullName>
    </submittedName>
</protein>
<gene>
    <name evidence="11" type="primary">25486990</name>
    <name evidence="9" type="ordered locus">MTR_2g067740</name>
    <name evidence="10" type="ORF">MtrunA17_Chr2g0310101</name>
</gene>
<keyword evidence="4" id="KW-0862">Zinc</keyword>
<dbReference type="PROSITE" id="PS50157">
    <property type="entry name" value="ZINC_FINGER_C2H2_2"/>
    <property type="match status" value="1"/>
</dbReference>
<reference evidence="9 12" key="1">
    <citation type="journal article" date="2011" name="Nature">
        <title>The Medicago genome provides insight into the evolution of rhizobial symbioses.</title>
        <authorList>
            <person name="Young N.D."/>
            <person name="Debelle F."/>
            <person name="Oldroyd G.E."/>
            <person name="Geurts R."/>
            <person name="Cannon S.B."/>
            <person name="Udvardi M.K."/>
            <person name="Benedito V.A."/>
            <person name="Mayer K.F."/>
            <person name="Gouzy J."/>
            <person name="Schoof H."/>
            <person name="Van de Peer Y."/>
            <person name="Proost S."/>
            <person name="Cook D.R."/>
            <person name="Meyers B.C."/>
            <person name="Spannagl M."/>
            <person name="Cheung F."/>
            <person name="De Mita S."/>
            <person name="Krishnakumar V."/>
            <person name="Gundlach H."/>
            <person name="Zhou S."/>
            <person name="Mudge J."/>
            <person name="Bharti A.K."/>
            <person name="Murray J.D."/>
            <person name="Naoumkina M.A."/>
            <person name="Rosen B."/>
            <person name="Silverstein K.A."/>
            <person name="Tang H."/>
            <person name="Rombauts S."/>
            <person name="Zhao P.X."/>
            <person name="Zhou P."/>
            <person name="Barbe V."/>
            <person name="Bardou P."/>
            <person name="Bechner M."/>
            <person name="Bellec A."/>
            <person name="Berger A."/>
            <person name="Berges H."/>
            <person name="Bidwell S."/>
            <person name="Bisseling T."/>
            <person name="Choisne N."/>
            <person name="Couloux A."/>
            <person name="Denny R."/>
            <person name="Deshpande S."/>
            <person name="Dai X."/>
            <person name="Doyle J.J."/>
            <person name="Dudez A.M."/>
            <person name="Farmer A.D."/>
            <person name="Fouteau S."/>
            <person name="Franken C."/>
            <person name="Gibelin C."/>
            <person name="Gish J."/>
            <person name="Goldstein S."/>
            <person name="Gonzalez A.J."/>
            <person name="Green P.J."/>
            <person name="Hallab A."/>
            <person name="Hartog M."/>
            <person name="Hua A."/>
            <person name="Humphray S.J."/>
            <person name="Jeong D.H."/>
            <person name="Jing Y."/>
            <person name="Jocker A."/>
            <person name="Kenton S.M."/>
            <person name="Kim D.J."/>
            <person name="Klee K."/>
            <person name="Lai H."/>
            <person name="Lang C."/>
            <person name="Lin S."/>
            <person name="Macmil S.L."/>
            <person name="Magdelenat G."/>
            <person name="Matthews L."/>
            <person name="McCorrison J."/>
            <person name="Monaghan E.L."/>
            <person name="Mun J.H."/>
            <person name="Najar F.Z."/>
            <person name="Nicholson C."/>
            <person name="Noirot C."/>
            <person name="O'Bleness M."/>
            <person name="Paule C.R."/>
            <person name="Poulain J."/>
            <person name="Prion F."/>
            <person name="Qin B."/>
            <person name="Qu C."/>
            <person name="Retzel E.F."/>
            <person name="Riddle C."/>
            <person name="Sallet E."/>
            <person name="Samain S."/>
            <person name="Samson N."/>
            <person name="Sanders I."/>
            <person name="Saurat O."/>
            <person name="Scarpelli C."/>
            <person name="Schiex T."/>
            <person name="Segurens B."/>
            <person name="Severin A.J."/>
            <person name="Sherrier D.J."/>
            <person name="Shi R."/>
            <person name="Sims S."/>
            <person name="Singer S.R."/>
            <person name="Sinharoy S."/>
            <person name="Sterck L."/>
            <person name="Viollet A."/>
            <person name="Wang B.B."/>
            <person name="Wang K."/>
            <person name="Wang M."/>
            <person name="Wang X."/>
            <person name="Warfsmann J."/>
            <person name="Weissenbach J."/>
            <person name="White D.D."/>
            <person name="White J.D."/>
            <person name="Wiley G.B."/>
            <person name="Wincker P."/>
            <person name="Xing Y."/>
            <person name="Yang L."/>
            <person name="Yao Z."/>
            <person name="Ying F."/>
            <person name="Zhai J."/>
            <person name="Zhou L."/>
            <person name="Zuber A."/>
            <person name="Denarie J."/>
            <person name="Dixon R.A."/>
            <person name="May G.D."/>
            <person name="Schwartz D.C."/>
            <person name="Rogers J."/>
            <person name="Quetier F."/>
            <person name="Town C.D."/>
            <person name="Roe B.A."/>
        </authorList>
    </citation>
    <scope>NUCLEOTIDE SEQUENCE [LARGE SCALE GENOMIC DNA]</scope>
    <source>
        <strain evidence="9">A17</strain>
        <strain evidence="11 12">cv. Jemalong A17</strain>
    </source>
</reference>
<dbReference type="InterPro" id="IPR036236">
    <property type="entry name" value="Znf_C2H2_sf"/>
</dbReference>
<dbReference type="EMBL" id="CM001218">
    <property type="protein sequence ID" value="KEH38312.1"/>
    <property type="molecule type" value="Genomic_DNA"/>
</dbReference>
<evidence type="ECO:0000256" key="6">
    <source>
        <dbReference type="PROSITE-ProRule" id="PRU00042"/>
    </source>
</evidence>
<dbReference type="EnsemblPlants" id="KEH38312">
    <property type="protein sequence ID" value="KEH38312"/>
    <property type="gene ID" value="MTR_2g067740"/>
</dbReference>
<name>A0A072V937_MEDTR</name>
<dbReference type="HOGENOM" id="CLU_1290686_0_0_1"/>
<dbReference type="STRING" id="3880.A0A072V937"/>
<reference evidence="9 12" key="2">
    <citation type="journal article" date="2014" name="BMC Genomics">
        <title>An improved genome release (version Mt4.0) for the model legume Medicago truncatula.</title>
        <authorList>
            <person name="Tang H."/>
            <person name="Krishnakumar V."/>
            <person name="Bidwell S."/>
            <person name="Rosen B."/>
            <person name="Chan A."/>
            <person name="Zhou S."/>
            <person name="Gentzbittel L."/>
            <person name="Childs K.L."/>
            <person name="Yandell M."/>
            <person name="Gundlach H."/>
            <person name="Mayer K.F."/>
            <person name="Schwartz D.C."/>
            <person name="Town C.D."/>
        </authorList>
    </citation>
    <scope>GENOME REANNOTATION</scope>
    <source>
        <strain evidence="9">A17</strain>
        <strain evidence="11 12">cv. Jemalong A17</strain>
    </source>
</reference>
<dbReference type="Proteomes" id="UP000265566">
    <property type="component" value="Chromosome 2"/>
</dbReference>
<dbReference type="Proteomes" id="UP000002051">
    <property type="component" value="Chromosome 2"/>
</dbReference>
<keyword evidence="12" id="KW-1185">Reference proteome</keyword>
<proteinExistence type="predicted"/>
<feature type="region of interest" description="Disordered" evidence="7">
    <location>
        <begin position="193"/>
        <end position="214"/>
    </location>
</feature>
<dbReference type="KEGG" id="mtr:25486990"/>
<dbReference type="Gene3D" id="3.30.160.60">
    <property type="entry name" value="Classic Zinc Finger"/>
    <property type="match status" value="1"/>
</dbReference>
<evidence type="ECO:0000256" key="3">
    <source>
        <dbReference type="ARBA" id="ARBA00022771"/>
    </source>
</evidence>
<organism evidence="9 12">
    <name type="scientific">Medicago truncatula</name>
    <name type="common">Barrel medic</name>
    <name type="synonym">Medicago tribuloides</name>
    <dbReference type="NCBI Taxonomy" id="3880"/>
    <lineage>
        <taxon>Eukaryota</taxon>
        <taxon>Viridiplantae</taxon>
        <taxon>Streptophyta</taxon>
        <taxon>Embryophyta</taxon>
        <taxon>Tracheophyta</taxon>
        <taxon>Spermatophyta</taxon>
        <taxon>Magnoliopsida</taxon>
        <taxon>eudicotyledons</taxon>
        <taxon>Gunneridae</taxon>
        <taxon>Pentapetalae</taxon>
        <taxon>rosids</taxon>
        <taxon>fabids</taxon>
        <taxon>Fabales</taxon>
        <taxon>Fabaceae</taxon>
        <taxon>Papilionoideae</taxon>
        <taxon>50 kb inversion clade</taxon>
        <taxon>NPAAA clade</taxon>
        <taxon>Hologalegina</taxon>
        <taxon>IRL clade</taxon>
        <taxon>Trifolieae</taxon>
        <taxon>Medicago</taxon>
    </lineage>
</organism>
<keyword evidence="3 6" id="KW-0863">Zinc-finger</keyword>
<dbReference type="PANTHER" id="PTHR47287:SF13">
    <property type="entry name" value="C2H2-TYPE DOMAIN-CONTAINING PROTEIN"/>
    <property type="match status" value="1"/>
</dbReference>
<dbReference type="OrthoDB" id="1436876at2759"/>
<dbReference type="SUPFAM" id="SSF57667">
    <property type="entry name" value="beta-beta-alpha zinc fingers"/>
    <property type="match status" value="1"/>
</dbReference>
<keyword evidence="2" id="KW-0479">Metal-binding</keyword>
<accession>A0A072V937</accession>
<dbReference type="Pfam" id="PF13912">
    <property type="entry name" value="zf-C2H2_6"/>
    <property type="match status" value="1"/>
</dbReference>
<comment type="subcellular location">
    <subcellularLocation>
        <location evidence="1">Nucleus</location>
    </subcellularLocation>
</comment>
<evidence type="ECO:0000256" key="5">
    <source>
        <dbReference type="ARBA" id="ARBA00023242"/>
    </source>
</evidence>
<evidence type="ECO:0000313" key="11">
    <source>
        <dbReference type="EnsemblPlants" id="KEH38312"/>
    </source>
</evidence>
<dbReference type="Gramene" id="rna10480">
    <property type="protein sequence ID" value="RHN74418.1"/>
    <property type="gene ID" value="gene10480"/>
</dbReference>
<feature type="domain" description="C2H2-type" evidence="8">
    <location>
        <begin position="61"/>
        <end position="88"/>
    </location>
</feature>
<sequence>MSETLRFGDGVTRENKKLKRKMDDANIDADSDVLLSLSVGGGGSGRSSFKPLKSHEEQREYPCKFCNKKFPSSQALGGHQNAHRRERVLSRIEKEIQLRTFGLGVHHFFPYSNHHQYPFIVAGSSPLYHGVGWPQFVSPAIYGNSIGMIINSAWPTQTPLNNNVGFENYQHNDHLQVPSFNVALNSHVVMVNNNHYEPNDNQNSSSFPDSSFKL</sequence>
<dbReference type="AlphaFoldDB" id="A0A072V937"/>
<evidence type="ECO:0000313" key="12">
    <source>
        <dbReference type="Proteomes" id="UP000002051"/>
    </source>
</evidence>
<evidence type="ECO:0000256" key="1">
    <source>
        <dbReference type="ARBA" id="ARBA00004123"/>
    </source>
</evidence>
<reference evidence="11" key="3">
    <citation type="submission" date="2015-04" db="UniProtKB">
        <authorList>
            <consortium name="EnsemblPlants"/>
        </authorList>
    </citation>
    <scope>IDENTIFICATION</scope>
    <source>
        <strain evidence="11">cv. Jemalong A17</strain>
    </source>
</reference>
<evidence type="ECO:0000256" key="7">
    <source>
        <dbReference type="SAM" id="MobiDB-lite"/>
    </source>
</evidence>
<dbReference type="EMBL" id="PSQE01000002">
    <property type="protein sequence ID" value="RHN74418.1"/>
    <property type="molecule type" value="Genomic_DNA"/>
</dbReference>
<keyword evidence="5" id="KW-0539">Nucleus</keyword>
<dbReference type="GO" id="GO:0008270">
    <property type="term" value="F:zinc ion binding"/>
    <property type="evidence" value="ECO:0007669"/>
    <property type="project" value="UniProtKB-KW"/>
</dbReference>
<evidence type="ECO:0000313" key="10">
    <source>
        <dbReference type="EMBL" id="RHN74418.1"/>
    </source>
</evidence>
<evidence type="ECO:0000256" key="2">
    <source>
        <dbReference type="ARBA" id="ARBA00022723"/>
    </source>
</evidence>